<reference evidence="1 2" key="1">
    <citation type="submission" date="2021-06" db="EMBL/GenBank/DDBJ databases">
        <authorList>
            <person name="Sun Q."/>
            <person name="Li D."/>
        </authorList>
    </citation>
    <scope>NUCLEOTIDE SEQUENCE [LARGE SCALE GENOMIC DNA]</scope>
    <source>
        <strain evidence="1 2">MSJ-5</strain>
    </source>
</reference>
<organism evidence="1 2">
    <name type="scientific">Alkaliphilus flagellatus</name>
    <dbReference type="NCBI Taxonomy" id="2841507"/>
    <lineage>
        <taxon>Bacteria</taxon>
        <taxon>Bacillati</taxon>
        <taxon>Bacillota</taxon>
        <taxon>Clostridia</taxon>
        <taxon>Peptostreptococcales</taxon>
        <taxon>Natronincolaceae</taxon>
        <taxon>Alkaliphilus</taxon>
    </lineage>
</organism>
<sequence length="127" mass="14875">MAESIKPFEVLVKDIELKIFGDTEVGFPVLWMAIEESKELRELHNEIYKYIAENSWDTDNNEKYYFHSTIALDEQPASVYKEIFKSIPDKEINHNCIVNEIALFCTTDSESRKGTYITYKILNLKNN</sequence>
<dbReference type="Proteomes" id="UP000779508">
    <property type="component" value="Unassembled WGS sequence"/>
</dbReference>
<name>A0ABS6G641_9FIRM</name>
<protein>
    <submittedName>
        <fullName evidence="1">2'-5' RNA ligase family protein</fullName>
    </submittedName>
</protein>
<dbReference type="Pfam" id="PF13563">
    <property type="entry name" value="2_5_RNA_ligase2"/>
    <property type="match status" value="1"/>
</dbReference>
<keyword evidence="1" id="KW-0436">Ligase</keyword>
<comment type="caution">
    <text evidence="1">The sequence shown here is derived from an EMBL/GenBank/DDBJ whole genome shotgun (WGS) entry which is preliminary data.</text>
</comment>
<gene>
    <name evidence="1" type="ORF">KQI88_10720</name>
</gene>
<keyword evidence="2" id="KW-1185">Reference proteome</keyword>
<proteinExistence type="predicted"/>
<evidence type="ECO:0000313" key="2">
    <source>
        <dbReference type="Proteomes" id="UP000779508"/>
    </source>
</evidence>
<dbReference type="EMBL" id="JAHLQK010000004">
    <property type="protein sequence ID" value="MBU5676890.1"/>
    <property type="molecule type" value="Genomic_DNA"/>
</dbReference>
<dbReference type="GO" id="GO:0016874">
    <property type="term" value="F:ligase activity"/>
    <property type="evidence" value="ECO:0007669"/>
    <property type="project" value="UniProtKB-KW"/>
</dbReference>
<evidence type="ECO:0000313" key="1">
    <source>
        <dbReference type="EMBL" id="MBU5676890.1"/>
    </source>
</evidence>
<accession>A0ABS6G641</accession>